<dbReference type="SUPFAM" id="SSF53649">
    <property type="entry name" value="Alkaline phosphatase-like"/>
    <property type="match status" value="1"/>
</dbReference>
<dbReference type="Pfam" id="PF04185">
    <property type="entry name" value="Phosphoesterase"/>
    <property type="match status" value="1"/>
</dbReference>
<dbReference type="PANTHER" id="PTHR31956">
    <property type="entry name" value="NON-SPECIFIC PHOSPHOLIPASE C4-RELATED"/>
    <property type="match status" value="1"/>
</dbReference>
<dbReference type="Gene3D" id="3.40.720.10">
    <property type="entry name" value="Alkaline Phosphatase, subunit A"/>
    <property type="match status" value="2"/>
</dbReference>
<comment type="caution">
    <text evidence="3">The sequence shown here is derived from an EMBL/GenBank/DDBJ whole genome shotgun (WGS) entry which is preliminary data.</text>
</comment>
<organism evidence="3 4">
    <name type="scientific">Stenotrophobium rhamnosiphilum</name>
    <dbReference type="NCBI Taxonomy" id="2029166"/>
    <lineage>
        <taxon>Bacteria</taxon>
        <taxon>Pseudomonadati</taxon>
        <taxon>Pseudomonadota</taxon>
        <taxon>Gammaproteobacteria</taxon>
        <taxon>Nevskiales</taxon>
        <taxon>Nevskiaceae</taxon>
        <taxon>Stenotrophobium</taxon>
    </lineage>
</organism>
<keyword evidence="2" id="KW-0732">Signal</keyword>
<sequence>MKFSFRLFLLAAALAASLSACTNNDTSDRSAAVTAALQDKVQNIVVIYAENRSFDNLYGNFAGANGIPGVNPTAVGTLIPQTDRNVAETVFTSLPQVWGGATAAGQTPVVSAADTLAANLPNKPFPIESAYGAGKEMPISVITRDLYHRFYENQMQINGGKNDKFVAYADAGGLVMGYYDGSKMAMWNVAKQFTLADNFFIGAYGGSFLNHQYLICACAPEYPNADDAASPAKNSISAIDTDTSGNFLPRLTQKPTSPASAIDGVPTFVNSSTLTPKNYFGDGKFHAINTMQPPYQPSSNAPAASDAAKLYADPSKANTLPAQTATNIGDLLTTKGVSWKWYAGAWDQISTAASTTRDFGSSVPGAAPTFQFHHQPFNYYSNLDPVTHAAQRKAHLQDYNDLVADIAGGTLPQVTFYKPEGDLNQHAGYASVKAGDDHIVDLLTKLQASPQWKNMVVVVTYDENGGFWDHVAPPKGDKLGPGTRIPAIIISPYSKKNTVDHTQYDTASILRLITRRFELDTLPGLTARDTALKANGFAPMGDLTNALTLQ</sequence>
<name>A0A2T5MKF3_9GAMM</name>
<keyword evidence="1" id="KW-0378">Hydrolase</keyword>
<proteinExistence type="predicted"/>
<feature type="chain" id="PRO_5015568663" evidence="2">
    <location>
        <begin position="23"/>
        <end position="550"/>
    </location>
</feature>
<evidence type="ECO:0000313" key="3">
    <source>
        <dbReference type="EMBL" id="PTU33039.1"/>
    </source>
</evidence>
<dbReference type="InterPro" id="IPR017850">
    <property type="entry name" value="Alkaline_phosphatase_core_sf"/>
</dbReference>
<gene>
    <name evidence="3" type="ORF">CJD38_02720</name>
</gene>
<evidence type="ECO:0000256" key="2">
    <source>
        <dbReference type="SAM" id="SignalP"/>
    </source>
</evidence>
<keyword evidence="4" id="KW-1185">Reference proteome</keyword>
<dbReference type="InterPro" id="IPR017768">
    <property type="entry name" value="AcpA"/>
</dbReference>
<dbReference type="GO" id="GO:0003993">
    <property type="term" value="F:acid phosphatase activity"/>
    <property type="evidence" value="ECO:0007669"/>
    <property type="project" value="InterPro"/>
</dbReference>
<dbReference type="PANTHER" id="PTHR31956:SF1">
    <property type="entry name" value="NON-SPECIFIC PHOSPHOLIPASE C1"/>
    <property type="match status" value="1"/>
</dbReference>
<dbReference type="EMBL" id="QANS01000001">
    <property type="protein sequence ID" value="PTU33039.1"/>
    <property type="molecule type" value="Genomic_DNA"/>
</dbReference>
<evidence type="ECO:0000313" key="4">
    <source>
        <dbReference type="Proteomes" id="UP000244248"/>
    </source>
</evidence>
<dbReference type="RefSeq" id="WP_107938746.1">
    <property type="nucleotide sequence ID" value="NZ_QANS01000001.1"/>
</dbReference>
<accession>A0A2T5MKF3</accession>
<dbReference type="CDD" id="cd16013">
    <property type="entry name" value="AcpA"/>
    <property type="match status" value="1"/>
</dbReference>
<dbReference type="PROSITE" id="PS51257">
    <property type="entry name" value="PROKAR_LIPOPROTEIN"/>
    <property type="match status" value="1"/>
</dbReference>
<dbReference type="Proteomes" id="UP000244248">
    <property type="component" value="Unassembled WGS sequence"/>
</dbReference>
<protein>
    <submittedName>
        <fullName evidence="3">Acid phosphatase</fullName>
    </submittedName>
</protein>
<reference evidence="3 4" key="1">
    <citation type="submission" date="2018-04" db="EMBL/GenBank/DDBJ databases">
        <title>Novel species isolated from glacier.</title>
        <authorList>
            <person name="Liu Q."/>
            <person name="Xin Y.-H."/>
        </authorList>
    </citation>
    <scope>NUCLEOTIDE SEQUENCE [LARGE SCALE GENOMIC DNA]</scope>
    <source>
        <strain evidence="3 4">GT1R17</strain>
    </source>
</reference>
<dbReference type="NCBIfam" id="TIGR03397">
    <property type="entry name" value="acid_phos_Burk"/>
    <property type="match status" value="1"/>
</dbReference>
<evidence type="ECO:0000256" key="1">
    <source>
        <dbReference type="ARBA" id="ARBA00022801"/>
    </source>
</evidence>
<feature type="signal peptide" evidence="2">
    <location>
        <begin position="1"/>
        <end position="22"/>
    </location>
</feature>
<dbReference type="InterPro" id="IPR007312">
    <property type="entry name" value="Phosphoesterase"/>
</dbReference>
<dbReference type="OrthoDB" id="9770871at2"/>
<dbReference type="AlphaFoldDB" id="A0A2T5MKF3"/>